<evidence type="ECO:0000313" key="2">
    <source>
        <dbReference type="Proteomes" id="UP001428817"/>
    </source>
</evidence>
<sequence>MTDPNPTNHNQTTLLEPGRSQAYESRWNQLKAGFVDEPRTAVHGADSLVGEVLDELQRVFREQRAELEQDLDDNASTEDLRRALGQYRGMIDRLLAV</sequence>
<comment type="caution">
    <text evidence="1">The sequence shown here is derived from an EMBL/GenBank/DDBJ whole genome shotgun (WGS) entry which is preliminary data.</text>
</comment>
<name>A0ABP9QQT8_9PSEU</name>
<dbReference type="RefSeq" id="WP_185064945.1">
    <property type="nucleotide sequence ID" value="NZ_BAABJP010000031.1"/>
</dbReference>
<dbReference type="Proteomes" id="UP001428817">
    <property type="component" value="Unassembled WGS sequence"/>
</dbReference>
<reference evidence="2" key="1">
    <citation type="journal article" date="2019" name="Int. J. Syst. Evol. Microbiol.">
        <title>The Global Catalogue of Microorganisms (GCM) 10K type strain sequencing project: providing services to taxonomists for standard genome sequencing and annotation.</title>
        <authorList>
            <consortium name="The Broad Institute Genomics Platform"/>
            <consortium name="The Broad Institute Genome Sequencing Center for Infectious Disease"/>
            <person name="Wu L."/>
            <person name="Ma J."/>
        </authorList>
    </citation>
    <scope>NUCLEOTIDE SEQUENCE [LARGE SCALE GENOMIC DNA]</scope>
    <source>
        <strain evidence="2">JCM 18303</strain>
    </source>
</reference>
<protein>
    <submittedName>
        <fullName evidence="1">Uncharacterized protein</fullName>
    </submittedName>
</protein>
<gene>
    <name evidence="1" type="ORF">GCM10023321_56370</name>
</gene>
<dbReference type="EMBL" id="BAABJP010000031">
    <property type="protein sequence ID" value="GAA5165838.1"/>
    <property type="molecule type" value="Genomic_DNA"/>
</dbReference>
<proteinExistence type="predicted"/>
<organism evidence="1 2">
    <name type="scientific">Pseudonocardia eucalypti</name>
    <dbReference type="NCBI Taxonomy" id="648755"/>
    <lineage>
        <taxon>Bacteria</taxon>
        <taxon>Bacillati</taxon>
        <taxon>Actinomycetota</taxon>
        <taxon>Actinomycetes</taxon>
        <taxon>Pseudonocardiales</taxon>
        <taxon>Pseudonocardiaceae</taxon>
        <taxon>Pseudonocardia</taxon>
    </lineage>
</organism>
<accession>A0ABP9QQT8</accession>
<keyword evidence="2" id="KW-1185">Reference proteome</keyword>
<evidence type="ECO:0000313" key="1">
    <source>
        <dbReference type="EMBL" id="GAA5165838.1"/>
    </source>
</evidence>